<sequence length="162" mass="18080">MPSVSFLVALDTGSDLLWVPCDSLLLRFIAPENLPVEYGGLERENSESSHGNGKVVHHKVRPGTVERFLIPVPQAGVTVFWDLTVVGFEVEHLQSSMHSGVRYRNSWERLTTIARNQVFLQFLFSSVLSIAQQVAMASCTLEAGVKIYSMRVDSVHSEAYTR</sequence>
<dbReference type="Pfam" id="PF05786">
    <property type="entry name" value="Cnd2"/>
    <property type="match status" value="1"/>
</dbReference>
<keyword evidence="2" id="KW-1185">Reference proteome</keyword>
<dbReference type="AlphaFoldDB" id="A0AAD8INB1"/>
<dbReference type="SUPFAM" id="SSF50630">
    <property type="entry name" value="Acid proteases"/>
    <property type="match status" value="1"/>
</dbReference>
<evidence type="ECO:0000313" key="2">
    <source>
        <dbReference type="Proteomes" id="UP001237642"/>
    </source>
</evidence>
<reference evidence="1" key="1">
    <citation type="submission" date="2023-02" db="EMBL/GenBank/DDBJ databases">
        <title>Genome of toxic invasive species Heracleum sosnowskyi carries increased number of genes despite the absence of recent whole-genome duplications.</title>
        <authorList>
            <person name="Schelkunov M."/>
            <person name="Shtratnikova V."/>
            <person name="Makarenko M."/>
            <person name="Klepikova A."/>
            <person name="Omelchenko D."/>
            <person name="Novikova G."/>
            <person name="Obukhova E."/>
            <person name="Bogdanov V."/>
            <person name="Penin A."/>
            <person name="Logacheva M."/>
        </authorList>
    </citation>
    <scope>NUCLEOTIDE SEQUENCE</scope>
    <source>
        <strain evidence="1">Hsosn_3</strain>
        <tissue evidence="1">Leaf</tissue>
    </source>
</reference>
<reference evidence="1" key="2">
    <citation type="submission" date="2023-05" db="EMBL/GenBank/DDBJ databases">
        <authorList>
            <person name="Schelkunov M.I."/>
        </authorList>
    </citation>
    <scope>NUCLEOTIDE SEQUENCE</scope>
    <source>
        <strain evidence="1">Hsosn_3</strain>
        <tissue evidence="1">Leaf</tissue>
    </source>
</reference>
<dbReference type="GO" id="GO:0000796">
    <property type="term" value="C:condensin complex"/>
    <property type="evidence" value="ECO:0007669"/>
    <property type="project" value="InterPro"/>
</dbReference>
<accession>A0AAD8INB1</accession>
<proteinExistence type="predicted"/>
<dbReference type="InterPro" id="IPR021109">
    <property type="entry name" value="Peptidase_aspartic_dom_sf"/>
</dbReference>
<gene>
    <name evidence="1" type="ORF">POM88_017135</name>
</gene>
<dbReference type="InterPro" id="IPR001969">
    <property type="entry name" value="Aspartic_peptidase_AS"/>
</dbReference>
<protein>
    <recommendedName>
        <fullName evidence="3">Peptidase A1 domain-containing protein</fullName>
    </recommendedName>
</protein>
<dbReference type="GO" id="GO:0008289">
    <property type="term" value="F:lipid binding"/>
    <property type="evidence" value="ECO:0007669"/>
    <property type="project" value="InterPro"/>
</dbReference>
<dbReference type="PANTHER" id="PTHR45932">
    <property type="entry name" value="PATELLIN-1"/>
    <property type="match status" value="1"/>
</dbReference>
<dbReference type="Gene3D" id="2.40.70.10">
    <property type="entry name" value="Acid Proteases"/>
    <property type="match status" value="1"/>
</dbReference>
<dbReference type="InterPro" id="IPR044834">
    <property type="entry name" value="PATL"/>
</dbReference>
<dbReference type="GO" id="GO:0007076">
    <property type="term" value="P:mitotic chromosome condensation"/>
    <property type="evidence" value="ECO:0007669"/>
    <property type="project" value="InterPro"/>
</dbReference>
<evidence type="ECO:0000313" key="1">
    <source>
        <dbReference type="EMBL" id="KAK1388957.1"/>
    </source>
</evidence>
<dbReference type="EMBL" id="JAUIZM010000004">
    <property type="protein sequence ID" value="KAK1388957.1"/>
    <property type="molecule type" value="Genomic_DNA"/>
</dbReference>
<dbReference type="GO" id="GO:0004190">
    <property type="term" value="F:aspartic-type endopeptidase activity"/>
    <property type="evidence" value="ECO:0007669"/>
    <property type="project" value="InterPro"/>
</dbReference>
<dbReference type="InterPro" id="IPR022816">
    <property type="entry name" value="Condensin_barren_su2"/>
</dbReference>
<organism evidence="1 2">
    <name type="scientific">Heracleum sosnowskyi</name>
    <dbReference type="NCBI Taxonomy" id="360622"/>
    <lineage>
        <taxon>Eukaryota</taxon>
        <taxon>Viridiplantae</taxon>
        <taxon>Streptophyta</taxon>
        <taxon>Embryophyta</taxon>
        <taxon>Tracheophyta</taxon>
        <taxon>Spermatophyta</taxon>
        <taxon>Magnoliopsida</taxon>
        <taxon>eudicotyledons</taxon>
        <taxon>Gunneridae</taxon>
        <taxon>Pentapetalae</taxon>
        <taxon>asterids</taxon>
        <taxon>campanulids</taxon>
        <taxon>Apiales</taxon>
        <taxon>Apiaceae</taxon>
        <taxon>Apioideae</taxon>
        <taxon>apioid superclade</taxon>
        <taxon>Tordylieae</taxon>
        <taxon>Tordyliinae</taxon>
        <taxon>Heracleum</taxon>
    </lineage>
</organism>
<evidence type="ECO:0008006" key="3">
    <source>
        <dbReference type="Google" id="ProtNLM"/>
    </source>
</evidence>
<dbReference type="PANTHER" id="PTHR45932:SF3">
    <property type="entry name" value="PATELLIN-4-LIKE"/>
    <property type="match status" value="1"/>
</dbReference>
<dbReference type="PROSITE" id="PS00141">
    <property type="entry name" value="ASP_PROTEASE"/>
    <property type="match status" value="1"/>
</dbReference>
<comment type="caution">
    <text evidence="1">The sequence shown here is derived from an EMBL/GenBank/DDBJ whole genome shotgun (WGS) entry which is preliminary data.</text>
</comment>
<dbReference type="GO" id="GO:0006508">
    <property type="term" value="P:proteolysis"/>
    <property type="evidence" value="ECO:0007669"/>
    <property type="project" value="InterPro"/>
</dbReference>
<dbReference type="Proteomes" id="UP001237642">
    <property type="component" value="Unassembled WGS sequence"/>
</dbReference>
<name>A0AAD8INB1_9APIA</name>